<dbReference type="Gene3D" id="1.25.40.20">
    <property type="entry name" value="Ankyrin repeat-containing domain"/>
    <property type="match status" value="1"/>
</dbReference>
<dbReference type="SMART" id="SM00248">
    <property type="entry name" value="ANK"/>
    <property type="match status" value="4"/>
</dbReference>
<dbReference type="Proteomes" id="UP000698800">
    <property type="component" value="Unassembled WGS sequence"/>
</dbReference>
<dbReference type="OrthoDB" id="7464126at2759"/>
<organism evidence="4 5">
    <name type="scientific">Glutinoglossum americanum</name>
    <dbReference type="NCBI Taxonomy" id="1670608"/>
    <lineage>
        <taxon>Eukaryota</taxon>
        <taxon>Fungi</taxon>
        <taxon>Dikarya</taxon>
        <taxon>Ascomycota</taxon>
        <taxon>Pezizomycotina</taxon>
        <taxon>Geoglossomycetes</taxon>
        <taxon>Geoglossales</taxon>
        <taxon>Geoglossaceae</taxon>
        <taxon>Glutinoglossum</taxon>
    </lineage>
</organism>
<feature type="repeat" description="ANK" evidence="2">
    <location>
        <begin position="527"/>
        <end position="554"/>
    </location>
</feature>
<comment type="caution">
    <text evidence="4">The sequence shown here is derived from an EMBL/GenBank/DDBJ whole genome shotgun (WGS) entry which is preliminary data.</text>
</comment>
<keyword evidence="1" id="KW-0677">Repeat</keyword>
<dbReference type="PROSITE" id="PS50297">
    <property type="entry name" value="ANK_REP_REGION"/>
    <property type="match status" value="2"/>
</dbReference>
<evidence type="ECO:0000313" key="5">
    <source>
        <dbReference type="Proteomes" id="UP000698800"/>
    </source>
</evidence>
<evidence type="ECO:0000259" key="3">
    <source>
        <dbReference type="Pfam" id="PF24883"/>
    </source>
</evidence>
<reference evidence="4" key="1">
    <citation type="submission" date="2021-03" db="EMBL/GenBank/DDBJ databases">
        <title>Comparative genomics and phylogenomic investigation of the class Geoglossomycetes provide insights into ecological specialization and systematics.</title>
        <authorList>
            <person name="Melie T."/>
            <person name="Pirro S."/>
            <person name="Miller A.N."/>
            <person name="Quandt A."/>
        </authorList>
    </citation>
    <scope>NUCLEOTIDE SEQUENCE</scope>
    <source>
        <strain evidence="4">GBOQ0MN5Z8</strain>
    </source>
</reference>
<evidence type="ECO:0000313" key="4">
    <source>
        <dbReference type="EMBL" id="KAH0536850.1"/>
    </source>
</evidence>
<dbReference type="InterPro" id="IPR036770">
    <property type="entry name" value="Ankyrin_rpt-contain_sf"/>
</dbReference>
<dbReference type="InterPro" id="IPR056884">
    <property type="entry name" value="NPHP3-like_N"/>
</dbReference>
<dbReference type="Pfam" id="PF24883">
    <property type="entry name" value="NPHP3_N"/>
    <property type="match status" value="1"/>
</dbReference>
<dbReference type="PANTHER" id="PTHR10039:SF16">
    <property type="entry name" value="GPI INOSITOL-DEACYLASE"/>
    <property type="match status" value="1"/>
</dbReference>
<accession>A0A9P8HWL2</accession>
<proteinExistence type="predicted"/>
<dbReference type="InterPro" id="IPR002110">
    <property type="entry name" value="Ankyrin_rpt"/>
</dbReference>
<evidence type="ECO:0000256" key="1">
    <source>
        <dbReference type="ARBA" id="ARBA00022737"/>
    </source>
</evidence>
<keyword evidence="5" id="KW-1185">Reference proteome</keyword>
<sequence length="656" mass="74988">MVVDERSATMSGRKRIALNTDHSGLNKFVSEDSNCRTVVDKIKQMIDDITEQDDILTCLESLRPVDCRAMLHMISKPPIEVAYFTSREHNDVESQAAPAIRTLVHQLLAKDHKLYRHIKSYYLERLAGRHEWTLDLLWEVFEKMMSGDRSKRTIILIDALNECGQATRKDLMRKLSSNPDITKYFLITTQRFPDFSDHFPNHNLADVDSKNEVRKNVEILIDDQVEKFFATRKFEPHVREDVRQCLRDKAGSMFLWVLLVTNRLRTLSSSSAGHILNELESLPEGLISIYEALFRRQLEDHRKAITQKLPWILYARRLLKVEGLRDALAMQDYDREGHAKSLEDWRSGGIEGDLNRNFGTLVTIDRSTLEVKARFFHDSPKGALLGTENPASQELTKTCKSSEEEHAEIGSVCLDYLAEIKVFSDHPRVIFKRYPFLEYAAQRWPDHAREAGAKNSKILNSFRKLATSAQNIEFAFQVFSRTTGHVFPSDMPPLQIAAYMGLEWLAIALIEDGADIHQTTKWKQHVLHRASGSGSEGLLELLLEKGIKVDVRDNAEQTGLHYAAQRGQAGMVKILIKKGLQVNERGRRGLTPLHYAANGKHLDVVRILLNAHANPREIDNRRQTPLERMLDAHRGKKSQAFHEVRSVLLKAENPSL</sequence>
<protein>
    <recommendedName>
        <fullName evidence="3">Nephrocystin 3-like N-terminal domain-containing protein</fullName>
    </recommendedName>
</protein>
<feature type="repeat" description="ANK" evidence="2">
    <location>
        <begin position="588"/>
        <end position="620"/>
    </location>
</feature>
<dbReference type="Pfam" id="PF12796">
    <property type="entry name" value="Ank_2"/>
    <property type="match status" value="1"/>
</dbReference>
<keyword evidence="2" id="KW-0040">ANK repeat</keyword>
<evidence type="ECO:0000256" key="2">
    <source>
        <dbReference type="PROSITE-ProRule" id="PRU00023"/>
    </source>
</evidence>
<gene>
    <name evidence="4" type="ORF">FGG08_006312</name>
</gene>
<feature type="domain" description="Nephrocystin 3-like N-terminal" evidence="3">
    <location>
        <begin position="70"/>
        <end position="179"/>
    </location>
</feature>
<dbReference type="PROSITE" id="PS50088">
    <property type="entry name" value="ANK_REPEAT"/>
    <property type="match status" value="3"/>
</dbReference>
<dbReference type="AlphaFoldDB" id="A0A9P8HWL2"/>
<dbReference type="PANTHER" id="PTHR10039">
    <property type="entry name" value="AMELOGENIN"/>
    <property type="match status" value="1"/>
</dbReference>
<dbReference type="EMBL" id="JAGHQL010000177">
    <property type="protein sequence ID" value="KAH0536850.1"/>
    <property type="molecule type" value="Genomic_DNA"/>
</dbReference>
<name>A0A9P8HWL2_9PEZI</name>
<dbReference type="SUPFAM" id="SSF48403">
    <property type="entry name" value="Ankyrin repeat"/>
    <property type="match status" value="1"/>
</dbReference>
<feature type="repeat" description="ANK" evidence="2">
    <location>
        <begin position="555"/>
        <end position="587"/>
    </location>
</feature>